<accession>A0A927BVL7</accession>
<protein>
    <recommendedName>
        <fullName evidence="3">histidine kinase</fullName>
        <ecNumber evidence="3">2.7.13.3</ecNumber>
    </recommendedName>
</protein>
<dbReference type="InterPro" id="IPR004358">
    <property type="entry name" value="Sig_transdc_His_kin-like_C"/>
</dbReference>
<dbReference type="EMBL" id="JACXIZ010000024">
    <property type="protein sequence ID" value="MBD2846475.1"/>
    <property type="molecule type" value="Genomic_DNA"/>
</dbReference>
<dbReference type="GO" id="GO:0005524">
    <property type="term" value="F:ATP binding"/>
    <property type="evidence" value="ECO:0007669"/>
    <property type="project" value="UniProtKB-KW"/>
</dbReference>
<feature type="transmembrane region" description="Helical" evidence="14">
    <location>
        <begin position="9"/>
        <end position="28"/>
    </location>
</feature>
<evidence type="ECO:0000256" key="7">
    <source>
        <dbReference type="ARBA" id="ARBA00022692"/>
    </source>
</evidence>
<dbReference type="PANTHER" id="PTHR45453">
    <property type="entry name" value="PHOSPHATE REGULON SENSOR PROTEIN PHOR"/>
    <property type="match status" value="1"/>
</dbReference>
<feature type="domain" description="Histidine kinase" evidence="15">
    <location>
        <begin position="120"/>
        <end position="327"/>
    </location>
</feature>
<evidence type="ECO:0000256" key="3">
    <source>
        <dbReference type="ARBA" id="ARBA00012438"/>
    </source>
</evidence>
<gene>
    <name evidence="16" type="ORF">IDH44_14835</name>
</gene>
<keyword evidence="7 14" id="KW-0812">Transmembrane</keyword>
<reference evidence="16" key="1">
    <citation type="submission" date="2020-09" db="EMBL/GenBank/DDBJ databases">
        <title>A novel bacterium of genus Paenibacillus, isolated from South China Sea.</title>
        <authorList>
            <person name="Huang H."/>
            <person name="Mo K."/>
            <person name="Hu Y."/>
        </authorList>
    </citation>
    <scope>NUCLEOTIDE SEQUENCE</scope>
    <source>
        <strain evidence="16">IB182496</strain>
    </source>
</reference>
<keyword evidence="9 16" id="KW-0418">Kinase</keyword>
<evidence type="ECO:0000313" key="17">
    <source>
        <dbReference type="Proteomes" id="UP000621560"/>
    </source>
</evidence>
<proteinExistence type="predicted"/>
<dbReference type="Pfam" id="PF02518">
    <property type="entry name" value="HATPase_c"/>
    <property type="match status" value="1"/>
</dbReference>
<comment type="caution">
    <text evidence="16">The sequence shown here is derived from an EMBL/GenBank/DDBJ whole genome shotgun (WGS) entry which is preliminary data.</text>
</comment>
<evidence type="ECO:0000256" key="8">
    <source>
        <dbReference type="ARBA" id="ARBA00022741"/>
    </source>
</evidence>
<evidence type="ECO:0000256" key="14">
    <source>
        <dbReference type="SAM" id="Phobius"/>
    </source>
</evidence>
<evidence type="ECO:0000256" key="11">
    <source>
        <dbReference type="ARBA" id="ARBA00022989"/>
    </source>
</evidence>
<keyword evidence="8" id="KW-0547">Nucleotide-binding</keyword>
<dbReference type="RefSeq" id="WP_190918934.1">
    <property type="nucleotide sequence ID" value="NZ_JACXIZ010000024.1"/>
</dbReference>
<evidence type="ECO:0000256" key="1">
    <source>
        <dbReference type="ARBA" id="ARBA00000085"/>
    </source>
</evidence>
<evidence type="ECO:0000256" key="2">
    <source>
        <dbReference type="ARBA" id="ARBA00004651"/>
    </source>
</evidence>
<keyword evidence="17" id="KW-1185">Reference proteome</keyword>
<dbReference type="InterPro" id="IPR050351">
    <property type="entry name" value="BphY/WalK/GraS-like"/>
</dbReference>
<comment type="subcellular location">
    <subcellularLocation>
        <location evidence="2">Cell membrane</location>
        <topology evidence="2">Multi-pass membrane protein</topology>
    </subcellularLocation>
</comment>
<dbReference type="AlphaFoldDB" id="A0A927BVL7"/>
<dbReference type="SMART" id="SM00388">
    <property type="entry name" value="HisKA"/>
    <property type="match status" value="1"/>
</dbReference>
<evidence type="ECO:0000256" key="10">
    <source>
        <dbReference type="ARBA" id="ARBA00022840"/>
    </source>
</evidence>
<dbReference type="PROSITE" id="PS50109">
    <property type="entry name" value="HIS_KIN"/>
    <property type="match status" value="1"/>
</dbReference>
<dbReference type="InterPro" id="IPR003594">
    <property type="entry name" value="HATPase_dom"/>
</dbReference>
<evidence type="ECO:0000313" key="16">
    <source>
        <dbReference type="EMBL" id="MBD2846475.1"/>
    </source>
</evidence>
<dbReference type="InterPro" id="IPR005467">
    <property type="entry name" value="His_kinase_dom"/>
</dbReference>
<dbReference type="PRINTS" id="PR00344">
    <property type="entry name" value="BCTRLSENSOR"/>
</dbReference>
<keyword evidence="4" id="KW-1003">Cell membrane</keyword>
<evidence type="ECO:0000256" key="5">
    <source>
        <dbReference type="ARBA" id="ARBA00022553"/>
    </source>
</evidence>
<dbReference type="GO" id="GO:0004721">
    <property type="term" value="F:phosphoprotein phosphatase activity"/>
    <property type="evidence" value="ECO:0007669"/>
    <property type="project" value="TreeGrafter"/>
</dbReference>
<feature type="transmembrane region" description="Helical" evidence="14">
    <location>
        <begin position="34"/>
        <end position="54"/>
    </location>
</feature>
<dbReference type="InterPro" id="IPR003661">
    <property type="entry name" value="HisK_dim/P_dom"/>
</dbReference>
<dbReference type="InterPro" id="IPR036890">
    <property type="entry name" value="HATPase_C_sf"/>
</dbReference>
<dbReference type="GO" id="GO:0000155">
    <property type="term" value="F:phosphorelay sensor kinase activity"/>
    <property type="evidence" value="ECO:0007669"/>
    <property type="project" value="InterPro"/>
</dbReference>
<keyword evidence="10" id="KW-0067">ATP-binding</keyword>
<dbReference type="GO" id="GO:0016036">
    <property type="term" value="P:cellular response to phosphate starvation"/>
    <property type="evidence" value="ECO:0007669"/>
    <property type="project" value="TreeGrafter"/>
</dbReference>
<evidence type="ECO:0000256" key="13">
    <source>
        <dbReference type="ARBA" id="ARBA00023136"/>
    </source>
</evidence>
<sequence>MKLFWREHLPLIGLQLLTLATLVLIFWLDGYRNAMTVLYAVFLGLVLLSGYLTYRYITRRALYRRLSEPLPTLDASVLTHGRAPLAEAMDRLLRTQYDHYQERLIRWEKRQQEHLTFMNQWVHQMKTPLSVIHLTVQEHEGDGYASIAEEAERIERGLETVLYAARLEAFEQDFQVESLPLRTIVERAIHEHKRLFIRSRVYPEVQVPGEVRVETDAKWLLFVLGQLTSNAVKYSAGTETRVVYAAAREPDAIVLEVRDRGVGIPQRDLRRVLQPFYTGDNGRTHRESTGMGLYLAAQICERLGHRIELRSEVGVGTTVRLHFLSSANLTAM</sequence>
<name>A0A927BVL7_9BACL</name>
<dbReference type="SUPFAM" id="SSF55874">
    <property type="entry name" value="ATPase domain of HSP90 chaperone/DNA topoisomerase II/histidine kinase"/>
    <property type="match status" value="1"/>
</dbReference>
<keyword evidence="11 14" id="KW-1133">Transmembrane helix</keyword>
<dbReference type="Gene3D" id="3.30.565.10">
    <property type="entry name" value="Histidine kinase-like ATPase, C-terminal domain"/>
    <property type="match status" value="1"/>
</dbReference>
<dbReference type="EC" id="2.7.13.3" evidence="3"/>
<comment type="catalytic activity">
    <reaction evidence="1">
        <text>ATP + protein L-histidine = ADP + protein N-phospho-L-histidine.</text>
        <dbReference type="EC" id="2.7.13.3"/>
    </reaction>
</comment>
<keyword evidence="13 14" id="KW-0472">Membrane</keyword>
<dbReference type="GO" id="GO:0005886">
    <property type="term" value="C:plasma membrane"/>
    <property type="evidence" value="ECO:0007669"/>
    <property type="project" value="UniProtKB-SubCell"/>
</dbReference>
<dbReference type="SMART" id="SM00387">
    <property type="entry name" value="HATPase_c"/>
    <property type="match status" value="1"/>
</dbReference>
<organism evidence="16 17">
    <name type="scientific">Paenibacillus sabuli</name>
    <dbReference type="NCBI Taxonomy" id="2772509"/>
    <lineage>
        <taxon>Bacteria</taxon>
        <taxon>Bacillati</taxon>
        <taxon>Bacillota</taxon>
        <taxon>Bacilli</taxon>
        <taxon>Bacillales</taxon>
        <taxon>Paenibacillaceae</taxon>
        <taxon>Paenibacillus</taxon>
    </lineage>
</organism>
<dbReference type="PANTHER" id="PTHR45453:SF2">
    <property type="entry name" value="HISTIDINE KINASE"/>
    <property type="match status" value="1"/>
</dbReference>
<evidence type="ECO:0000256" key="6">
    <source>
        <dbReference type="ARBA" id="ARBA00022679"/>
    </source>
</evidence>
<dbReference type="Proteomes" id="UP000621560">
    <property type="component" value="Unassembled WGS sequence"/>
</dbReference>
<keyword evidence="12" id="KW-0902">Two-component regulatory system</keyword>
<evidence type="ECO:0000256" key="12">
    <source>
        <dbReference type="ARBA" id="ARBA00023012"/>
    </source>
</evidence>
<evidence type="ECO:0000259" key="15">
    <source>
        <dbReference type="PROSITE" id="PS50109"/>
    </source>
</evidence>
<evidence type="ECO:0000256" key="9">
    <source>
        <dbReference type="ARBA" id="ARBA00022777"/>
    </source>
</evidence>
<keyword evidence="6" id="KW-0808">Transferase</keyword>
<evidence type="ECO:0000256" key="4">
    <source>
        <dbReference type="ARBA" id="ARBA00022475"/>
    </source>
</evidence>
<keyword evidence="5" id="KW-0597">Phosphoprotein</keyword>